<name>A0A915IKH7_ROMCU</name>
<proteinExistence type="predicted"/>
<reference evidence="3" key="1">
    <citation type="submission" date="2022-11" db="UniProtKB">
        <authorList>
            <consortium name="WormBaseParasite"/>
        </authorList>
    </citation>
    <scope>IDENTIFICATION</scope>
</reference>
<dbReference type="AlphaFoldDB" id="A0A915IKH7"/>
<dbReference type="Proteomes" id="UP000887565">
    <property type="component" value="Unplaced"/>
</dbReference>
<evidence type="ECO:0000313" key="3">
    <source>
        <dbReference type="WBParaSite" id="nRc.2.0.1.t14374-RA"/>
    </source>
</evidence>
<evidence type="ECO:0000256" key="1">
    <source>
        <dbReference type="SAM" id="MobiDB-lite"/>
    </source>
</evidence>
<feature type="region of interest" description="Disordered" evidence="1">
    <location>
        <begin position="1"/>
        <end position="65"/>
    </location>
</feature>
<evidence type="ECO:0000313" key="2">
    <source>
        <dbReference type="Proteomes" id="UP000887565"/>
    </source>
</evidence>
<protein>
    <submittedName>
        <fullName evidence="3">Uncharacterized protein</fullName>
    </submittedName>
</protein>
<keyword evidence="2" id="KW-1185">Reference proteome</keyword>
<sequence length="83" mass="9172">MKLIIMQQEDAKETSGRGIFDDQRKEPLSEDEMSEPVDASQQQREEADNTPLNTPNGRGSGTALQPCFTFGTDDLVAHKTSKC</sequence>
<feature type="compositionally biased region" description="Basic and acidic residues" evidence="1">
    <location>
        <begin position="9"/>
        <end position="28"/>
    </location>
</feature>
<organism evidence="2 3">
    <name type="scientific">Romanomermis culicivorax</name>
    <name type="common">Nematode worm</name>
    <dbReference type="NCBI Taxonomy" id="13658"/>
    <lineage>
        <taxon>Eukaryota</taxon>
        <taxon>Metazoa</taxon>
        <taxon>Ecdysozoa</taxon>
        <taxon>Nematoda</taxon>
        <taxon>Enoplea</taxon>
        <taxon>Dorylaimia</taxon>
        <taxon>Mermithida</taxon>
        <taxon>Mermithoidea</taxon>
        <taxon>Mermithidae</taxon>
        <taxon>Romanomermis</taxon>
    </lineage>
</organism>
<accession>A0A915IKH7</accession>
<dbReference type="WBParaSite" id="nRc.2.0.1.t14374-RA">
    <property type="protein sequence ID" value="nRc.2.0.1.t14374-RA"/>
    <property type="gene ID" value="nRc.2.0.1.g14374"/>
</dbReference>